<organism evidence="2 3">
    <name type="scientific">Platanthera zijinensis</name>
    <dbReference type="NCBI Taxonomy" id="2320716"/>
    <lineage>
        <taxon>Eukaryota</taxon>
        <taxon>Viridiplantae</taxon>
        <taxon>Streptophyta</taxon>
        <taxon>Embryophyta</taxon>
        <taxon>Tracheophyta</taxon>
        <taxon>Spermatophyta</taxon>
        <taxon>Magnoliopsida</taxon>
        <taxon>Liliopsida</taxon>
        <taxon>Asparagales</taxon>
        <taxon>Orchidaceae</taxon>
        <taxon>Orchidoideae</taxon>
        <taxon>Orchideae</taxon>
        <taxon>Orchidinae</taxon>
        <taxon>Platanthera</taxon>
    </lineage>
</organism>
<sequence>MKIAIGSMAGSPTLRTSSSWSSSGLAKTGERSTRFSMVWRTADLITIVDMLTPEARIIQDVLHHSLMFKAWDTKKITAQLSMVTFCIMAGRDFNVSDLILSMMRYTFRLKFPDR</sequence>
<dbReference type="AlphaFoldDB" id="A0AAP0GA92"/>
<dbReference type="EMBL" id="JBBWWQ010000005">
    <property type="protein sequence ID" value="KAK8947460.1"/>
    <property type="molecule type" value="Genomic_DNA"/>
</dbReference>
<comment type="caution">
    <text evidence="2">The sequence shown here is derived from an EMBL/GenBank/DDBJ whole genome shotgun (WGS) entry which is preliminary data.</text>
</comment>
<gene>
    <name evidence="2" type="ORF">KSP39_PZI007292</name>
</gene>
<keyword evidence="3" id="KW-1185">Reference proteome</keyword>
<protein>
    <submittedName>
        <fullName evidence="2">Uncharacterized protein</fullName>
    </submittedName>
</protein>
<reference evidence="2 3" key="1">
    <citation type="journal article" date="2022" name="Nat. Plants">
        <title>Genomes of leafy and leafless Platanthera orchids illuminate the evolution of mycoheterotrophy.</title>
        <authorList>
            <person name="Li M.H."/>
            <person name="Liu K.W."/>
            <person name="Li Z."/>
            <person name="Lu H.C."/>
            <person name="Ye Q.L."/>
            <person name="Zhang D."/>
            <person name="Wang J.Y."/>
            <person name="Li Y.F."/>
            <person name="Zhong Z.M."/>
            <person name="Liu X."/>
            <person name="Yu X."/>
            <person name="Liu D.K."/>
            <person name="Tu X.D."/>
            <person name="Liu B."/>
            <person name="Hao Y."/>
            <person name="Liao X.Y."/>
            <person name="Jiang Y.T."/>
            <person name="Sun W.H."/>
            <person name="Chen J."/>
            <person name="Chen Y.Q."/>
            <person name="Ai Y."/>
            <person name="Zhai J.W."/>
            <person name="Wu S.S."/>
            <person name="Zhou Z."/>
            <person name="Hsiao Y.Y."/>
            <person name="Wu W.L."/>
            <person name="Chen Y.Y."/>
            <person name="Lin Y.F."/>
            <person name="Hsu J.L."/>
            <person name="Li C.Y."/>
            <person name="Wang Z.W."/>
            <person name="Zhao X."/>
            <person name="Zhong W.Y."/>
            <person name="Ma X.K."/>
            <person name="Ma L."/>
            <person name="Huang J."/>
            <person name="Chen G.Z."/>
            <person name="Huang M.Z."/>
            <person name="Huang L."/>
            <person name="Peng D.H."/>
            <person name="Luo Y.B."/>
            <person name="Zou S.Q."/>
            <person name="Chen S.P."/>
            <person name="Lan S."/>
            <person name="Tsai W.C."/>
            <person name="Van de Peer Y."/>
            <person name="Liu Z.J."/>
        </authorList>
    </citation>
    <scope>NUCLEOTIDE SEQUENCE [LARGE SCALE GENOMIC DNA]</scope>
    <source>
        <strain evidence="2">Lor287</strain>
    </source>
</reference>
<accession>A0AAP0GA92</accession>
<evidence type="ECO:0000256" key="1">
    <source>
        <dbReference type="SAM" id="MobiDB-lite"/>
    </source>
</evidence>
<feature type="region of interest" description="Disordered" evidence="1">
    <location>
        <begin position="1"/>
        <end position="26"/>
    </location>
</feature>
<dbReference type="Proteomes" id="UP001418222">
    <property type="component" value="Unassembled WGS sequence"/>
</dbReference>
<name>A0AAP0GA92_9ASPA</name>
<evidence type="ECO:0000313" key="2">
    <source>
        <dbReference type="EMBL" id="KAK8947460.1"/>
    </source>
</evidence>
<proteinExistence type="predicted"/>
<evidence type="ECO:0000313" key="3">
    <source>
        <dbReference type="Proteomes" id="UP001418222"/>
    </source>
</evidence>